<reference evidence="1 2" key="1">
    <citation type="submission" date="2019-07" db="EMBL/GenBank/DDBJ databases">
        <title>Whole genome shotgun sequence of Agrococcus baldri NBRC 103055.</title>
        <authorList>
            <person name="Hosoyama A."/>
            <person name="Uohara A."/>
            <person name="Ohji S."/>
            <person name="Ichikawa N."/>
        </authorList>
    </citation>
    <scope>NUCLEOTIDE SEQUENCE [LARGE SCALE GENOMIC DNA]</scope>
    <source>
        <strain evidence="1 2">NBRC 103055</strain>
    </source>
</reference>
<dbReference type="AlphaFoldDB" id="A0AA87RF76"/>
<dbReference type="InterPro" id="IPR019933">
    <property type="entry name" value="DivIVA_domain"/>
</dbReference>
<dbReference type="Proteomes" id="UP000321749">
    <property type="component" value="Unassembled WGS sequence"/>
</dbReference>
<dbReference type="NCBIfam" id="TIGR03544">
    <property type="entry name" value="DivI1A_domain"/>
    <property type="match status" value="1"/>
</dbReference>
<accession>A0AA87RF76</accession>
<evidence type="ECO:0008006" key="3">
    <source>
        <dbReference type="Google" id="ProtNLM"/>
    </source>
</evidence>
<dbReference type="RefSeq" id="WP_146797534.1">
    <property type="nucleotide sequence ID" value="NZ_BJUU01000034.1"/>
</dbReference>
<name>A0AA87RF76_9MICO</name>
<gene>
    <name evidence="1" type="ORF">ABA31_29720</name>
</gene>
<comment type="caution">
    <text evidence="1">The sequence shown here is derived from an EMBL/GenBank/DDBJ whole genome shotgun (WGS) entry which is preliminary data.</text>
</comment>
<protein>
    <recommendedName>
        <fullName evidence="3">DivIVA domain-containing protein</fullName>
    </recommendedName>
</protein>
<proteinExistence type="predicted"/>
<dbReference type="EMBL" id="BJUU01000034">
    <property type="protein sequence ID" value="GEK81621.1"/>
    <property type="molecule type" value="Genomic_DNA"/>
</dbReference>
<organism evidence="1 2">
    <name type="scientific">Agrococcus baldri</name>
    <dbReference type="NCBI Taxonomy" id="153730"/>
    <lineage>
        <taxon>Bacteria</taxon>
        <taxon>Bacillati</taxon>
        <taxon>Actinomycetota</taxon>
        <taxon>Actinomycetes</taxon>
        <taxon>Micrococcales</taxon>
        <taxon>Microbacteriaceae</taxon>
        <taxon>Agrococcus</taxon>
    </lineage>
</organism>
<sequence>MLTAAEVVALRFSSAGVFRAGYDADAVDDWLDRVILTLRAYEGDAEGSVELLAEDAREATLPTARGRDAYATEDVDVAIDRIASALSEHERAA</sequence>
<evidence type="ECO:0000313" key="2">
    <source>
        <dbReference type="Proteomes" id="UP000321749"/>
    </source>
</evidence>
<evidence type="ECO:0000313" key="1">
    <source>
        <dbReference type="EMBL" id="GEK81621.1"/>
    </source>
</evidence>
<dbReference type="Gene3D" id="6.10.250.660">
    <property type="match status" value="1"/>
</dbReference>
<keyword evidence="2" id="KW-1185">Reference proteome</keyword>